<gene>
    <name evidence="2" type="ORF">EJ357_35240</name>
</gene>
<dbReference type="EMBL" id="CP034539">
    <property type="protein sequence ID" value="AZQ38065.1"/>
    <property type="molecule type" value="Genomic_DNA"/>
</dbReference>
<dbReference type="RefSeq" id="WP_126395724.1">
    <property type="nucleotide sequence ID" value="NZ_CP034539.1"/>
</dbReference>
<dbReference type="AlphaFoldDB" id="A0A3Q9EXP9"/>
<protein>
    <submittedName>
        <fullName evidence="2">A-factor biosynthesis protein</fullName>
    </submittedName>
</protein>
<dbReference type="Proteomes" id="UP000280298">
    <property type="component" value="Chromosome"/>
</dbReference>
<accession>A0A3Q9EXP9</accession>
<dbReference type="InterPro" id="IPR047757">
    <property type="entry name" value="AfsA-like"/>
</dbReference>
<dbReference type="InterPro" id="IPR005509">
    <property type="entry name" value="AfsA_hotdog_dom"/>
</dbReference>
<proteinExistence type="predicted"/>
<dbReference type="NCBIfam" id="NF041195">
    <property type="entry name" value="ScbA_BarX_GamBu"/>
    <property type="match status" value="1"/>
</dbReference>
<keyword evidence="3" id="KW-1185">Reference proteome</keyword>
<evidence type="ECO:0000313" key="2">
    <source>
        <dbReference type="EMBL" id="AZQ38065.1"/>
    </source>
</evidence>
<dbReference type="GO" id="GO:0016740">
    <property type="term" value="F:transferase activity"/>
    <property type="evidence" value="ECO:0007669"/>
    <property type="project" value="InterPro"/>
</dbReference>
<evidence type="ECO:0000259" key="1">
    <source>
        <dbReference type="Pfam" id="PF03756"/>
    </source>
</evidence>
<name>A0A3Q9EXP9_9ACTN</name>
<dbReference type="KEGG" id="scya:EJ357_35240"/>
<dbReference type="OrthoDB" id="7838374at2"/>
<feature type="domain" description="A-factor biosynthesis hotdog" evidence="1">
    <location>
        <begin position="194"/>
        <end position="280"/>
    </location>
</feature>
<organism evidence="2 3">
    <name type="scientific">Streptomyces cyaneochromogenes</name>
    <dbReference type="NCBI Taxonomy" id="2496836"/>
    <lineage>
        <taxon>Bacteria</taxon>
        <taxon>Bacillati</taxon>
        <taxon>Actinomycetota</taxon>
        <taxon>Actinomycetes</taxon>
        <taxon>Kitasatosporales</taxon>
        <taxon>Streptomycetaceae</taxon>
        <taxon>Streptomyces</taxon>
    </lineage>
</organism>
<evidence type="ECO:0000313" key="3">
    <source>
        <dbReference type="Proteomes" id="UP000280298"/>
    </source>
</evidence>
<dbReference type="Pfam" id="PF03756">
    <property type="entry name" value="AfsA"/>
    <property type="match status" value="1"/>
</dbReference>
<reference evidence="2 3" key="1">
    <citation type="journal article" date="2019" name="Int. J. Syst. Evol. Microbiol.">
        <title>Streptomyces cyaneochromogenes sp. nov., a blue pigment-producing actinomycete from manganese-contaminated soil.</title>
        <authorList>
            <person name="Tang X."/>
            <person name="Zhao J."/>
            <person name="Li K."/>
            <person name="Chen Z."/>
            <person name="Sun Y."/>
            <person name="Gao J."/>
        </authorList>
    </citation>
    <scope>NUCLEOTIDE SEQUENCE [LARGE SCALE GENOMIC DNA]</scope>
    <source>
        <strain evidence="2 3">MK-45</strain>
    </source>
</reference>
<sequence length="304" mass="33584">MPKHSEQLPPARRSTESLAAYTHLRHGSSVLVTGWHRITDHSFDLTARWPASYEKWPYDPRLLTQTIRQSGLIVGHAERGVPLTHQTLLHHLNFTIAPGFRVPHDQRSELDVEVVVKDGAGPGHTGKPAGNSLDLDIRIAYEGETVVHADSVFSWVSPAAYRRLRGDHLDVAWGQWPVPDPIEPNAVCRPTKGDVVLAATDEPLRWQLRYDVDNRLLFDHPVDHVPGLALLEAAQQAAHAAAPPACFEPTKVAVTYQQYVEFDQPCWIVAEPASAQGPDTLGLVVTGIQGEQQAFRVEFTGRAG</sequence>